<sequence>MTPGSTCTRIGGSDSGPVGINNGGGYSAGAISAGFVGVAFGRRFGGGGGVCNSISSFLRFTWSDRWTTVPTLGGRGGGGGCGAGFGGGFEVLGDFSNTSA</sequence>
<evidence type="ECO:0000313" key="1">
    <source>
        <dbReference type="EMBL" id="KMQ86047.1"/>
    </source>
</evidence>
<dbReference type="Proteomes" id="UP000036403">
    <property type="component" value="Unassembled WGS sequence"/>
</dbReference>
<dbReference type="EMBL" id="LBMM01012705">
    <property type="protein sequence ID" value="KMQ86047.1"/>
    <property type="molecule type" value="Genomic_DNA"/>
</dbReference>
<name>A0A0J7K6R2_LASNI</name>
<keyword evidence="2" id="KW-1185">Reference proteome</keyword>
<proteinExistence type="predicted"/>
<protein>
    <submittedName>
        <fullName evidence="1">Uncharacterized protein</fullName>
    </submittedName>
</protein>
<evidence type="ECO:0000313" key="2">
    <source>
        <dbReference type="Proteomes" id="UP000036403"/>
    </source>
</evidence>
<dbReference type="PaxDb" id="67767-A0A0J7K6R2"/>
<accession>A0A0J7K6R2</accession>
<gene>
    <name evidence="1" type="ORF">RF55_15092</name>
</gene>
<dbReference type="AlphaFoldDB" id="A0A0J7K6R2"/>
<comment type="caution">
    <text evidence="1">The sequence shown here is derived from an EMBL/GenBank/DDBJ whole genome shotgun (WGS) entry which is preliminary data.</text>
</comment>
<organism evidence="1 2">
    <name type="scientific">Lasius niger</name>
    <name type="common">Black garden ant</name>
    <dbReference type="NCBI Taxonomy" id="67767"/>
    <lineage>
        <taxon>Eukaryota</taxon>
        <taxon>Metazoa</taxon>
        <taxon>Ecdysozoa</taxon>
        <taxon>Arthropoda</taxon>
        <taxon>Hexapoda</taxon>
        <taxon>Insecta</taxon>
        <taxon>Pterygota</taxon>
        <taxon>Neoptera</taxon>
        <taxon>Endopterygota</taxon>
        <taxon>Hymenoptera</taxon>
        <taxon>Apocrita</taxon>
        <taxon>Aculeata</taxon>
        <taxon>Formicoidea</taxon>
        <taxon>Formicidae</taxon>
        <taxon>Formicinae</taxon>
        <taxon>Lasius</taxon>
        <taxon>Lasius</taxon>
    </lineage>
</organism>
<reference evidence="1 2" key="1">
    <citation type="submission" date="2015-04" db="EMBL/GenBank/DDBJ databases">
        <title>Lasius niger genome sequencing.</title>
        <authorList>
            <person name="Konorov E.A."/>
            <person name="Nikitin M.A."/>
            <person name="Kirill M.V."/>
            <person name="Chang P."/>
        </authorList>
    </citation>
    <scope>NUCLEOTIDE SEQUENCE [LARGE SCALE GENOMIC DNA]</scope>
    <source>
        <tissue evidence="1">Whole</tissue>
    </source>
</reference>